<dbReference type="Gene3D" id="1.10.443.10">
    <property type="entry name" value="Intergrase catalytic core"/>
    <property type="match status" value="1"/>
</dbReference>
<reference evidence="3 4" key="1">
    <citation type="submission" date="2018-01" db="EMBL/GenBank/DDBJ databases">
        <title>Bacillales members from the olive rhizosphere are effective biological control agents against Verticillium dahliae.</title>
        <authorList>
            <person name="Gomez-Lama C."/>
            <person name="Legarda G."/>
            <person name="Ruano-Rosa D."/>
            <person name="Pizarro-Tobias P."/>
            <person name="Valverde-Corredor A."/>
            <person name="Niqui J.L."/>
            <person name="Trivino J.C."/>
            <person name="Roca A."/>
            <person name="Mercado-Blanco J."/>
        </authorList>
    </citation>
    <scope>NUCLEOTIDE SEQUENCE [LARGE SCALE GENOMIC DNA]</scope>
    <source>
        <strain evidence="3 4">PIC167</strain>
    </source>
</reference>
<dbReference type="InterPro" id="IPR011010">
    <property type="entry name" value="DNA_brk_join_enz"/>
</dbReference>
<dbReference type="GO" id="GO:0015074">
    <property type="term" value="P:DNA integration"/>
    <property type="evidence" value="ECO:0007669"/>
    <property type="project" value="InterPro"/>
</dbReference>
<gene>
    <name evidence="3" type="ORF">C1I60_01680</name>
</gene>
<evidence type="ECO:0000259" key="2">
    <source>
        <dbReference type="PROSITE" id="PS51898"/>
    </source>
</evidence>
<accession>A0A4U2Q6V7</accession>
<dbReference type="GO" id="GO:0006310">
    <property type="term" value="P:DNA recombination"/>
    <property type="evidence" value="ECO:0007669"/>
    <property type="project" value="UniProtKB-KW"/>
</dbReference>
<comment type="caution">
    <text evidence="3">The sequence shown here is derived from an EMBL/GenBank/DDBJ whole genome shotgun (WGS) entry which is preliminary data.</text>
</comment>
<dbReference type="Proteomes" id="UP000308114">
    <property type="component" value="Unassembled WGS sequence"/>
</dbReference>
<keyword evidence="1" id="KW-0233">DNA recombination</keyword>
<dbReference type="InterPro" id="IPR002104">
    <property type="entry name" value="Integrase_catalytic"/>
</dbReference>
<proteinExistence type="predicted"/>
<dbReference type="Pfam" id="PF00589">
    <property type="entry name" value="Phage_integrase"/>
    <property type="match status" value="1"/>
</dbReference>
<dbReference type="EMBL" id="PNXQ01000001">
    <property type="protein sequence ID" value="TKH46876.1"/>
    <property type="molecule type" value="Genomic_DNA"/>
</dbReference>
<sequence>MYLDKLGKQIKPGSVTQRFSAELKLNNLRRMRYHDLRHSCASLLLANSIRMKEIQEWLDHSDFSTTSNIYVHLDYSAKISSAKAMTNCLKYKKDL</sequence>
<organism evidence="3 4">
    <name type="scientific">Paenibacillus terrae</name>
    <dbReference type="NCBI Taxonomy" id="159743"/>
    <lineage>
        <taxon>Bacteria</taxon>
        <taxon>Bacillati</taxon>
        <taxon>Bacillota</taxon>
        <taxon>Bacilli</taxon>
        <taxon>Bacillales</taxon>
        <taxon>Paenibacillaceae</taxon>
        <taxon>Paenibacillus</taxon>
    </lineage>
</organism>
<dbReference type="GO" id="GO:0003677">
    <property type="term" value="F:DNA binding"/>
    <property type="evidence" value="ECO:0007669"/>
    <property type="project" value="InterPro"/>
</dbReference>
<evidence type="ECO:0000256" key="1">
    <source>
        <dbReference type="ARBA" id="ARBA00023172"/>
    </source>
</evidence>
<dbReference type="InterPro" id="IPR013762">
    <property type="entry name" value="Integrase-like_cat_sf"/>
</dbReference>
<evidence type="ECO:0000313" key="4">
    <source>
        <dbReference type="Proteomes" id="UP000308114"/>
    </source>
</evidence>
<dbReference type="PROSITE" id="PS51898">
    <property type="entry name" value="TYR_RECOMBINASE"/>
    <property type="match status" value="1"/>
</dbReference>
<feature type="domain" description="Tyr recombinase" evidence="2">
    <location>
        <begin position="1"/>
        <end position="83"/>
    </location>
</feature>
<name>A0A4U2Q6V7_9BACL</name>
<protein>
    <recommendedName>
        <fullName evidence="2">Tyr recombinase domain-containing protein</fullName>
    </recommendedName>
</protein>
<dbReference type="AlphaFoldDB" id="A0A4U2Q6V7"/>
<dbReference type="SUPFAM" id="SSF56349">
    <property type="entry name" value="DNA breaking-rejoining enzymes"/>
    <property type="match status" value="1"/>
</dbReference>
<evidence type="ECO:0000313" key="3">
    <source>
        <dbReference type="EMBL" id="TKH46876.1"/>
    </source>
</evidence>